<feature type="non-terminal residue" evidence="2">
    <location>
        <position position="65"/>
    </location>
</feature>
<sequence>ELNEDPNGEQSGGGAQKPRESCAGQGVSEKGKEKTVEMESSAVQKDKERAVKRESPATVDKGKSK</sequence>
<name>A0A5E4GAB3_PRUDU</name>
<dbReference type="Proteomes" id="UP000327085">
    <property type="component" value="Chromosome 1"/>
</dbReference>
<feature type="region of interest" description="Disordered" evidence="1">
    <location>
        <begin position="1"/>
        <end position="65"/>
    </location>
</feature>
<organism evidence="2 3">
    <name type="scientific">Prunus dulcis</name>
    <name type="common">Almond</name>
    <name type="synonym">Amygdalus dulcis</name>
    <dbReference type="NCBI Taxonomy" id="3755"/>
    <lineage>
        <taxon>Eukaryota</taxon>
        <taxon>Viridiplantae</taxon>
        <taxon>Streptophyta</taxon>
        <taxon>Embryophyta</taxon>
        <taxon>Tracheophyta</taxon>
        <taxon>Spermatophyta</taxon>
        <taxon>Magnoliopsida</taxon>
        <taxon>eudicotyledons</taxon>
        <taxon>Gunneridae</taxon>
        <taxon>Pentapetalae</taxon>
        <taxon>rosids</taxon>
        <taxon>fabids</taxon>
        <taxon>Rosales</taxon>
        <taxon>Rosaceae</taxon>
        <taxon>Amygdaloideae</taxon>
        <taxon>Amygdaleae</taxon>
        <taxon>Prunus</taxon>
    </lineage>
</organism>
<protein>
    <submittedName>
        <fullName evidence="2">Uncharacterized protein</fullName>
    </submittedName>
</protein>
<proteinExistence type="predicted"/>
<evidence type="ECO:0000313" key="2">
    <source>
        <dbReference type="EMBL" id="VVA36593.1"/>
    </source>
</evidence>
<dbReference type="EMBL" id="CABIKO010000462">
    <property type="protein sequence ID" value="VVA36593.1"/>
    <property type="molecule type" value="Genomic_DNA"/>
</dbReference>
<dbReference type="Gramene" id="VVA36593">
    <property type="protein sequence ID" value="VVA36593"/>
    <property type="gene ID" value="Prudul26B022343"/>
</dbReference>
<evidence type="ECO:0000256" key="1">
    <source>
        <dbReference type="SAM" id="MobiDB-lite"/>
    </source>
</evidence>
<evidence type="ECO:0000313" key="3">
    <source>
        <dbReference type="Proteomes" id="UP000327085"/>
    </source>
</evidence>
<accession>A0A5E4GAB3</accession>
<dbReference type="AlphaFoldDB" id="A0A5E4GAB3"/>
<gene>
    <name evidence="2" type="ORF">ALMOND_2B022343</name>
</gene>
<feature type="compositionally biased region" description="Basic and acidic residues" evidence="1">
    <location>
        <begin position="44"/>
        <end position="65"/>
    </location>
</feature>
<dbReference type="InParanoid" id="A0A5E4GAB3"/>
<feature type="non-terminal residue" evidence="2">
    <location>
        <position position="1"/>
    </location>
</feature>
<reference evidence="3" key="1">
    <citation type="journal article" date="2020" name="Plant J.">
        <title>Transposons played a major role in the diversification between the closely related almond and peach genomes: results from the almond genome sequence.</title>
        <authorList>
            <person name="Alioto T."/>
            <person name="Alexiou K.G."/>
            <person name="Bardil A."/>
            <person name="Barteri F."/>
            <person name="Castanera R."/>
            <person name="Cruz F."/>
            <person name="Dhingra A."/>
            <person name="Duval H."/>
            <person name="Fernandez I Marti A."/>
            <person name="Frias L."/>
            <person name="Galan B."/>
            <person name="Garcia J.L."/>
            <person name="Howad W."/>
            <person name="Gomez-Garrido J."/>
            <person name="Gut M."/>
            <person name="Julca I."/>
            <person name="Morata J."/>
            <person name="Puigdomenech P."/>
            <person name="Ribeca P."/>
            <person name="Rubio Cabetas M.J."/>
            <person name="Vlasova A."/>
            <person name="Wirthensohn M."/>
            <person name="Garcia-Mas J."/>
            <person name="Gabaldon T."/>
            <person name="Casacuberta J.M."/>
            <person name="Arus P."/>
        </authorList>
    </citation>
    <scope>NUCLEOTIDE SEQUENCE [LARGE SCALE GENOMIC DNA]</scope>
    <source>
        <strain evidence="3">cv. Texas</strain>
    </source>
</reference>